<accession>A0ABZ1WKV8</accession>
<feature type="region of interest" description="Disordered" evidence="1">
    <location>
        <begin position="28"/>
        <end position="55"/>
    </location>
</feature>
<evidence type="ECO:0000313" key="4">
    <source>
        <dbReference type="EMBL" id="WUS61290.1"/>
    </source>
</evidence>
<feature type="signal peptide" evidence="2">
    <location>
        <begin position="1"/>
        <end position="25"/>
    </location>
</feature>
<proteinExistence type="predicted"/>
<evidence type="ECO:0008006" key="6">
    <source>
        <dbReference type="Google" id="ProtNLM"/>
    </source>
</evidence>
<evidence type="ECO:0000313" key="5">
    <source>
        <dbReference type="Proteomes" id="UP001432014"/>
    </source>
</evidence>
<feature type="compositionally biased region" description="Polar residues" evidence="1">
    <location>
        <begin position="32"/>
        <end position="41"/>
    </location>
</feature>
<dbReference type="EMBL" id="CP108482">
    <property type="protein sequence ID" value="WUS54056.1"/>
    <property type="molecule type" value="Genomic_DNA"/>
</dbReference>
<reference evidence="4 5" key="1">
    <citation type="submission" date="2022-10" db="EMBL/GenBank/DDBJ databases">
        <title>The complete genomes of actinobacterial strains from the NBC collection.</title>
        <authorList>
            <person name="Joergensen T.S."/>
            <person name="Alvarez Arevalo M."/>
            <person name="Sterndorff E.B."/>
            <person name="Faurdal D."/>
            <person name="Vuksanovic O."/>
            <person name="Mourched A.-S."/>
            <person name="Charusanti P."/>
            <person name="Shaw S."/>
            <person name="Blin K."/>
            <person name="Weber T."/>
        </authorList>
    </citation>
    <scope>NUCLEOTIDE SEQUENCE [LARGE SCALE GENOMIC DNA]</scope>
    <source>
        <strain evidence="4 5">NBC_01247</strain>
    </source>
</reference>
<dbReference type="Proteomes" id="UP001432014">
    <property type="component" value="Chromosome"/>
</dbReference>
<evidence type="ECO:0000256" key="2">
    <source>
        <dbReference type="SAM" id="SignalP"/>
    </source>
</evidence>
<keyword evidence="2" id="KW-0732">Signal</keyword>
<feature type="chain" id="PRO_5045034503" description="Lipoprotein" evidence="2">
    <location>
        <begin position="26"/>
        <end position="301"/>
    </location>
</feature>
<evidence type="ECO:0000256" key="1">
    <source>
        <dbReference type="SAM" id="MobiDB-lite"/>
    </source>
</evidence>
<organism evidence="4 5">
    <name type="scientific">Kitasatospora herbaricolor</name>
    <dbReference type="NCBI Taxonomy" id="68217"/>
    <lineage>
        <taxon>Bacteria</taxon>
        <taxon>Bacillati</taxon>
        <taxon>Actinomycetota</taxon>
        <taxon>Actinomycetes</taxon>
        <taxon>Kitasatosporales</taxon>
        <taxon>Streptomycetaceae</taxon>
        <taxon>Kitasatospora</taxon>
    </lineage>
</organism>
<sequence>MRIAIRRRTPAELLLVAAICVSATACTEDKTPSSASGTGAQDNAPATGAASAAAVDPANPATWKLPLEAYLPSKTEDDQLRRATNSLNQSCMAKAGFADWKPAPELPKLGPKTLTDWRYGIHDQELSSKRGYHPDAAEQSAYDEAMQKGAVSGLSGKAAETLDSCGSQSKQRIGGGDKTYGELAQRLSSDAGLRAKQQPEVTAAFKAWSGCMKQSGYSYKEPLDASDDPKFNSKDVTRLEVDTALADLKCRTSTNVAKIWYDAEVKLQKEAEEKNAPALRAERKELDSYIKNAATALSGAQ</sequence>
<keyword evidence="5" id="KW-1185">Reference proteome</keyword>
<dbReference type="PROSITE" id="PS51257">
    <property type="entry name" value="PROKAR_LIPOPROTEIN"/>
    <property type="match status" value="1"/>
</dbReference>
<name>A0ABZ1WKV8_9ACTN</name>
<evidence type="ECO:0000313" key="3">
    <source>
        <dbReference type="EMBL" id="WUS54056.1"/>
    </source>
</evidence>
<feature type="compositionally biased region" description="Low complexity" evidence="1">
    <location>
        <begin position="44"/>
        <end position="55"/>
    </location>
</feature>
<protein>
    <recommendedName>
        <fullName evidence="6">Lipoprotein</fullName>
    </recommendedName>
</protein>
<dbReference type="EMBL" id="CP108482">
    <property type="protein sequence ID" value="WUS61290.1"/>
    <property type="molecule type" value="Genomic_DNA"/>
</dbReference>
<dbReference type="RefSeq" id="WP_329492673.1">
    <property type="nucleotide sequence ID" value="NZ_CP108460.1"/>
</dbReference>
<gene>
    <name evidence="3" type="ORF">OG469_00200</name>
    <name evidence="4" type="ORF">OG469_40820</name>
</gene>